<evidence type="ECO:0000256" key="5">
    <source>
        <dbReference type="SAM" id="Phobius"/>
    </source>
</evidence>
<keyword evidence="2 5" id="KW-0812">Transmembrane</keyword>
<dbReference type="GO" id="GO:0008610">
    <property type="term" value="P:lipid biosynthetic process"/>
    <property type="evidence" value="ECO:0007669"/>
    <property type="project" value="InterPro"/>
</dbReference>
<dbReference type="EMBL" id="CP053085">
    <property type="protein sequence ID" value="QJR34265.1"/>
    <property type="molecule type" value="Genomic_DNA"/>
</dbReference>
<dbReference type="InterPro" id="IPR050307">
    <property type="entry name" value="Sterol_Desaturase_Related"/>
</dbReference>
<dbReference type="InterPro" id="IPR006694">
    <property type="entry name" value="Fatty_acid_hydroxylase"/>
</dbReference>
<comment type="subcellular location">
    <subcellularLocation>
        <location evidence="1">Membrane</location>
    </subcellularLocation>
</comment>
<dbReference type="GO" id="GO:0005506">
    <property type="term" value="F:iron ion binding"/>
    <property type="evidence" value="ECO:0007669"/>
    <property type="project" value="InterPro"/>
</dbReference>
<protein>
    <submittedName>
        <fullName evidence="7">Sterol desaturase family protein</fullName>
    </submittedName>
</protein>
<keyword evidence="8" id="KW-1185">Reference proteome</keyword>
<dbReference type="GO" id="GO:0016020">
    <property type="term" value="C:membrane"/>
    <property type="evidence" value="ECO:0007669"/>
    <property type="project" value="UniProtKB-SubCell"/>
</dbReference>
<proteinExistence type="predicted"/>
<evidence type="ECO:0000313" key="7">
    <source>
        <dbReference type="EMBL" id="QJR34265.1"/>
    </source>
</evidence>
<accession>A0A6M4IJM0</accession>
<feature type="transmembrane region" description="Helical" evidence="5">
    <location>
        <begin position="57"/>
        <end position="79"/>
    </location>
</feature>
<name>A0A6M4IJM0_9BACT</name>
<gene>
    <name evidence="7" type="ORF">HKW67_01395</name>
</gene>
<dbReference type="GO" id="GO:0016491">
    <property type="term" value="F:oxidoreductase activity"/>
    <property type="evidence" value="ECO:0007669"/>
    <property type="project" value="InterPro"/>
</dbReference>
<evidence type="ECO:0000256" key="1">
    <source>
        <dbReference type="ARBA" id="ARBA00004370"/>
    </source>
</evidence>
<dbReference type="PANTHER" id="PTHR11863">
    <property type="entry name" value="STEROL DESATURASE"/>
    <property type="match status" value="1"/>
</dbReference>
<dbReference type="Proteomes" id="UP000500938">
    <property type="component" value="Chromosome"/>
</dbReference>
<evidence type="ECO:0000256" key="3">
    <source>
        <dbReference type="ARBA" id="ARBA00022989"/>
    </source>
</evidence>
<evidence type="ECO:0000256" key="2">
    <source>
        <dbReference type="ARBA" id="ARBA00022692"/>
    </source>
</evidence>
<dbReference type="AlphaFoldDB" id="A0A6M4IJM0"/>
<dbReference type="RefSeq" id="WP_171223691.1">
    <property type="nucleotide sequence ID" value="NZ_CP053085.1"/>
</dbReference>
<sequence>MIDAVTLASWRAPASIGVMSLLFGWETAQPFLALFARAPHPWRTRLRHAATNIGIGVLNGLAIRFGFLALWIATMQWAATAGVGLLQWLSVAPEFRWIVVLFLLDAWTYAWHRLNHTVSFFWRFHRLHHSDRAMDVTTANRFHFGEITLSSLARVPILALIGCGMEELALYEVLLFAVVQFHHANIGLPDWIDGALRTVIVTPHLHKVHHSVVIAEQNANFSSLFSWWDRIAQTFRLAPDLSQVVFGVDHDSATEPHA</sequence>
<organism evidence="7 8">
    <name type="scientific">Gemmatimonas groenlandica</name>
    <dbReference type="NCBI Taxonomy" id="2732249"/>
    <lineage>
        <taxon>Bacteria</taxon>
        <taxon>Pseudomonadati</taxon>
        <taxon>Gemmatimonadota</taxon>
        <taxon>Gemmatimonadia</taxon>
        <taxon>Gemmatimonadales</taxon>
        <taxon>Gemmatimonadaceae</taxon>
        <taxon>Gemmatimonas</taxon>
    </lineage>
</organism>
<keyword evidence="3 5" id="KW-1133">Transmembrane helix</keyword>
<dbReference type="Pfam" id="PF04116">
    <property type="entry name" value="FA_hydroxylase"/>
    <property type="match status" value="1"/>
</dbReference>
<feature type="domain" description="Fatty acid hydroxylase" evidence="6">
    <location>
        <begin position="97"/>
        <end position="234"/>
    </location>
</feature>
<evidence type="ECO:0000313" key="8">
    <source>
        <dbReference type="Proteomes" id="UP000500938"/>
    </source>
</evidence>
<evidence type="ECO:0000259" key="6">
    <source>
        <dbReference type="Pfam" id="PF04116"/>
    </source>
</evidence>
<dbReference type="KEGG" id="ggr:HKW67_01395"/>
<reference evidence="7 8" key="1">
    <citation type="submission" date="2020-05" db="EMBL/GenBank/DDBJ databases">
        <title>Complete genome sequence of Gemmatimonas greenlandica TET16.</title>
        <authorList>
            <person name="Zeng Y."/>
        </authorList>
    </citation>
    <scope>NUCLEOTIDE SEQUENCE [LARGE SCALE GENOMIC DNA]</scope>
    <source>
        <strain evidence="7 8">TET16</strain>
    </source>
</reference>
<keyword evidence="4 5" id="KW-0472">Membrane</keyword>
<evidence type="ECO:0000256" key="4">
    <source>
        <dbReference type="ARBA" id="ARBA00023136"/>
    </source>
</evidence>